<evidence type="ECO:0000256" key="4">
    <source>
        <dbReference type="ARBA" id="ARBA00022989"/>
    </source>
</evidence>
<gene>
    <name evidence="8" type="ORF">GS4_14_00800</name>
</gene>
<dbReference type="InterPro" id="IPR020846">
    <property type="entry name" value="MFS_dom"/>
</dbReference>
<dbReference type="Gene3D" id="1.20.1250.20">
    <property type="entry name" value="MFS general substrate transporter like domains"/>
    <property type="match status" value="1"/>
</dbReference>
<evidence type="ECO:0000259" key="7">
    <source>
        <dbReference type="PROSITE" id="PS50850"/>
    </source>
</evidence>
<dbReference type="Proteomes" id="UP000011666">
    <property type="component" value="Unassembled WGS sequence"/>
</dbReference>
<sequence length="471" mass="48243">MPSETQPAYDGPRPGSWAELLGREHRTVVTVFASGIVLFAVNTYLTAASLPTAIADIGGQPLYAWVMTVFLLSSVVSSMLVTRAMQQLGPRGAYLTGFGLFGIGSTICALAPNMPIMLVGRLIQGLGGGLLTGLAFTVVRIALPQRLWVRAIGLTSAMWGVGNLLGPVLGGLFAEIGFWRGSFWILVVGTGILIVPAARTLPGRRPDADPPTPVPWASLTVVALATAAVSVAAIAGDPAVMVGLLVAAVLVMGLAIVLERRRAIGLLPAMTYRRGNPLKWIYLSVAVLAIGSTAEAFIPLFGQRLGGMSPFVAGLLGAALSWGWTVAQLASTTWAEGARSRIVRVAGPGTLAVGLAGYGVLQSSSSVAAMTGWFVFLFVAGAGIGMAFPHVATAAMTITDDEDEAARASAGVNSMQMIANTFGSATAGLLVSLGSDDVASAHILTGGFAALAAFGMLIAAQSLRGGRVGAA</sequence>
<feature type="transmembrane region" description="Helical" evidence="6">
    <location>
        <begin position="240"/>
        <end position="259"/>
    </location>
</feature>
<feature type="transmembrane region" description="Helical" evidence="6">
    <location>
        <begin position="28"/>
        <end position="50"/>
    </location>
</feature>
<dbReference type="eggNOG" id="COG0477">
    <property type="taxonomic scope" value="Bacteria"/>
</dbReference>
<evidence type="ECO:0000256" key="3">
    <source>
        <dbReference type="ARBA" id="ARBA00022692"/>
    </source>
</evidence>
<keyword evidence="3 6" id="KW-0812">Transmembrane</keyword>
<evidence type="ECO:0000313" key="8">
    <source>
        <dbReference type="EMBL" id="GAC68249.1"/>
    </source>
</evidence>
<dbReference type="OrthoDB" id="3503984at2"/>
<evidence type="ECO:0000256" key="5">
    <source>
        <dbReference type="ARBA" id="ARBA00023136"/>
    </source>
</evidence>
<dbReference type="EMBL" id="BANX01000014">
    <property type="protein sequence ID" value="GAC68249.1"/>
    <property type="molecule type" value="Genomic_DNA"/>
</dbReference>
<dbReference type="PRINTS" id="PR01036">
    <property type="entry name" value="TCRTETB"/>
</dbReference>
<keyword evidence="4 6" id="KW-1133">Transmembrane helix</keyword>
<dbReference type="RefSeq" id="WP_007620228.1">
    <property type="nucleotide sequence ID" value="NZ_BANX01000014.1"/>
</dbReference>
<feature type="transmembrane region" description="Helical" evidence="6">
    <location>
        <begin position="417"/>
        <end position="435"/>
    </location>
</feature>
<feature type="transmembrane region" description="Helical" evidence="6">
    <location>
        <begin position="182"/>
        <end position="202"/>
    </location>
</feature>
<dbReference type="STRING" id="1223545.GS4_14_00800"/>
<dbReference type="Gene3D" id="1.20.1720.10">
    <property type="entry name" value="Multidrug resistance protein D"/>
    <property type="match status" value="1"/>
</dbReference>
<dbReference type="SUPFAM" id="SSF103473">
    <property type="entry name" value="MFS general substrate transporter"/>
    <property type="match status" value="1"/>
</dbReference>
<keyword evidence="2" id="KW-0813">Transport</keyword>
<keyword evidence="9" id="KW-1185">Reference proteome</keyword>
<dbReference type="AlphaFoldDB" id="M0QIG9"/>
<protein>
    <submittedName>
        <fullName evidence="8">Putative drug resistance transporter</fullName>
    </submittedName>
</protein>
<feature type="transmembrane region" description="Helical" evidence="6">
    <location>
        <begin position="373"/>
        <end position="396"/>
    </location>
</feature>
<feature type="transmembrane region" description="Helical" evidence="6">
    <location>
        <begin position="62"/>
        <end position="81"/>
    </location>
</feature>
<dbReference type="GO" id="GO:0005886">
    <property type="term" value="C:plasma membrane"/>
    <property type="evidence" value="ECO:0007669"/>
    <property type="project" value="UniProtKB-SubCell"/>
</dbReference>
<dbReference type="PANTHER" id="PTHR23501">
    <property type="entry name" value="MAJOR FACILITATOR SUPERFAMILY"/>
    <property type="match status" value="1"/>
</dbReference>
<dbReference type="GO" id="GO:0022857">
    <property type="term" value="F:transmembrane transporter activity"/>
    <property type="evidence" value="ECO:0007669"/>
    <property type="project" value="InterPro"/>
</dbReference>
<dbReference type="PANTHER" id="PTHR23501:SF154">
    <property type="entry name" value="MULTIDRUG-EFFLUX TRANSPORTER RV1634-RELATED"/>
    <property type="match status" value="1"/>
</dbReference>
<feature type="transmembrane region" description="Helical" evidence="6">
    <location>
        <begin position="151"/>
        <end position="170"/>
    </location>
</feature>
<dbReference type="PROSITE" id="PS50850">
    <property type="entry name" value="MFS"/>
    <property type="match status" value="1"/>
</dbReference>
<evidence type="ECO:0000256" key="1">
    <source>
        <dbReference type="ARBA" id="ARBA00004651"/>
    </source>
</evidence>
<proteinExistence type="predicted"/>
<feature type="domain" description="Major facilitator superfamily (MFS) profile" evidence="7">
    <location>
        <begin position="28"/>
        <end position="464"/>
    </location>
</feature>
<dbReference type="Pfam" id="PF07690">
    <property type="entry name" value="MFS_1"/>
    <property type="match status" value="1"/>
</dbReference>
<feature type="transmembrane region" description="Helical" evidence="6">
    <location>
        <begin position="118"/>
        <end position="139"/>
    </location>
</feature>
<feature type="transmembrane region" description="Helical" evidence="6">
    <location>
        <begin position="441"/>
        <end position="460"/>
    </location>
</feature>
<feature type="transmembrane region" description="Helical" evidence="6">
    <location>
        <begin position="280"/>
        <end position="302"/>
    </location>
</feature>
<feature type="transmembrane region" description="Helical" evidence="6">
    <location>
        <begin position="214"/>
        <end position="234"/>
    </location>
</feature>
<evidence type="ECO:0000256" key="6">
    <source>
        <dbReference type="SAM" id="Phobius"/>
    </source>
</evidence>
<accession>M0QIG9</accession>
<feature type="transmembrane region" description="Helical" evidence="6">
    <location>
        <begin position="308"/>
        <end position="330"/>
    </location>
</feature>
<name>M0QIG9_9ACTN</name>
<keyword evidence="5 6" id="KW-0472">Membrane</keyword>
<reference evidence="8 9" key="1">
    <citation type="submission" date="2013-01" db="EMBL/GenBank/DDBJ databases">
        <title>Whole genome shotgun sequence of Gordonia soli NBRC 108243.</title>
        <authorList>
            <person name="Isaki-Nakamura S."/>
            <person name="Hosoyama A."/>
            <person name="Tsuchikane K."/>
            <person name="Ando Y."/>
            <person name="Baba S."/>
            <person name="Ohji S."/>
            <person name="Hamada M."/>
            <person name="Tamura T."/>
            <person name="Yamazoe A."/>
            <person name="Yamazaki S."/>
            <person name="Fujita N."/>
        </authorList>
    </citation>
    <scope>NUCLEOTIDE SEQUENCE [LARGE SCALE GENOMIC DNA]</scope>
    <source>
        <strain evidence="8 9">NBRC 108243</strain>
    </source>
</reference>
<comment type="caution">
    <text evidence="8">The sequence shown here is derived from an EMBL/GenBank/DDBJ whole genome shotgun (WGS) entry which is preliminary data.</text>
</comment>
<dbReference type="InterPro" id="IPR011701">
    <property type="entry name" value="MFS"/>
</dbReference>
<feature type="transmembrane region" description="Helical" evidence="6">
    <location>
        <begin position="93"/>
        <end position="112"/>
    </location>
</feature>
<comment type="subcellular location">
    <subcellularLocation>
        <location evidence="1">Cell membrane</location>
        <topology evidence="1">Multi-pass membrane protein</topology>
    </subcellularLocation>
</comment>
<dbReference type="InterPro" id="IPR036259">
    <property type="entry name" value="MFS_trans_sf"/>
</dbReference>
<evidence type="ECO:0000313" key="9">
    <source>
        <dbReference type="Proteomes" id="UP000011666"/>
    </source>
</evidence>
<feature type="transmembrane region" description="Helical" evidence="6">
    <location>
        <begin position="342"/>
        <end position="361"/>
    </location>
</feature>
<organism evidence="8 9">
    <name type="scientific">Gordonia soli NBRC 108243</name>
    <dbReference type="NCBI Taxonomy" id="1223545"/>
    <lineage>
        <taxon>Bacteria</taxon>
        <taxon>Bacillati</taxon>
        <taxon>Actinomycetota</taxon>
        <taxon>Actinomycetes</taxon>
        <taxon>Mycobacteriales</taxon>
        <taxon>Gordoniaceae</taxon>
        <taxon>Gordonia</taxon>
    </lineage>
</organism>
<evidence type="ECO:0000256" key="2">
    <source>
        <dbReference type="ARBA" id="ARBA00022448"/>
    </source>
</evidence>